<dbReference type="PANTHER" id="PTHR13174:SF3">
    <property type="entry name" value="D-GLUCURONYL C5-EPIMERASE"/>
    <property type="match status" value="1"/>
</dbReference>
<dbReference type="OrthoDB" id="95923at2157"/>
<evidence type="ECO:0000256" key="1">
    <source>
        <dbReference type="SAM" id="MobiDB-lite"/>
    </source>
</evidence>
<dbReference type="PANTHER" id="PTHR13174">
    <property type="entry name" value="D-GLUCURONYL C5-EPIMERASE"/>
    <property type="match status" value="1"/>
</dbReference>
<evidence type="ECO:0000313" key="3">
    <source>
        <dbReference type="EMBL" id="AIF82856.1"/>
    </source>
</evidence>
<dbReference type="EMBL" id="CP007174">
    <property type="protein sequence ID" value="AIF82856.1"/>
    <property type="molecule type" value="Genomic_DNA"/>
</dbReference>
<dbReference type="RefSeq" id="WP_148699745.1">
    <property type="nucleotide sequence ID" value="NZ_CP007174.1"/>
</dbReference>
<dbReference type="InterPro" id="IPR039721">
    <property type="entry name" value="C5-epimerase"/>
</dbReference>
<proteinExistence type="predicted"/>
<organism evidence="3 4">
    <name type="scientific">Candidatus Nitrososphaera evergladensis SR1</name>
    <dbReference type="NCBI Taxonomy" id="1459636"/>
    <lineage>
        <taxon>Archaea</taxon>
        <taxon>Nitrososphaerota</taxon>
        <taxon>Nitrososphaeria</taxon>
        <taxon>Nitrososphaerales</taxon>
        <taxon>Nitrososphaeraceae</taxon>
        <taxon>Nitrososphaera</taxon>
    </lineage>
</organism>
<dbReference type="InterPro" id="IPR010598">
    <property type="entry name" value="C5-epim_C"/>
</dbReference>
<dbReference type="KEGG" id="nev:NTE_00778"/>
<sequence length="273" mass="30947">MATSERRTGGNNSRGPVPDENGVMMYDYGGSTGIVYNPTVVATYGLQYHDSYQRTGDPQARQNLINTADWLLEHAKEQKYKCSKYSLWQYGFRWGWYGGVDPPYASALAQAEGINVLLLANEMTGGGGHDRYVAEAKRAFGAFLVDYDDGGVTSDEGRDSIFLQLLAKPGFQKTYVLNGHLNSLIQVWKYYQYTRDYRALIVFGKGVNWLTADGNLQKYYTGDWSYYDQMGNRAQDNYHRGHISQLGKLYEITGEPVLKEYCDRFAACIRQDL</sequence>
<reference evidence="3 4" key="1">
    <citation type="journal article" date="2014" name="PLoS ONE">
        <title>Genome Sequence of Candidatus Nitrososphaera evergladensis from Group I.1b Enriched from Everglades Soil Reveals Novel Genomic Features of the Ammonia-Oxidizing Archaea.</title>
        <authorList>
            <person name="Zhalnina K.V."/>
            <person name="Dias R."/>
            <person name="Leonard M.T."/>
            <person name="Dorr de Quadros P."/>
            <person name="Camargo F.A."/>
            <person name="Drew J.C."/>
            <person name="Farmerie W.G."/>
            <person name="Daroub S.H."/>
            <person name="Triplett E.W."/>
        </authorList>
    </citation>
    <scope>NUCLEOTIDE SEQUENCE [LARGE SCALE GENOMIC DNA]</scope>
    <source>
        <strain evidence="3 4">SR1</strain>
    </source>
</reference>
<gene>
    <name evidence="3" type="ORF">NTE_00778</name>
</gene>
<dbReference type="HOGENOM" id="CLU_057836_0_0_2"/>
<dbReference type="GO" id="GO:0015012">
    <property type="term" value="P:heparan sulfate proteoglycan biosynthetic process"/>
    <property type="evidence" value="ECO:0007669"/>
    <property type="project" value="InterPro"/>
</dbReference>
<dbReference type="STRING" id="1459636.NTE_00778"/>
<dbReference type="Pfam" id="PF06662">
    <property type="entry name" value="C5-epim_C"/>
    <property type="match status" value="1"/>
</dbReference>
<evidence type="ECO:0000313" key="4">
    <source>
        <dbReference type="Proteomes" id="UP000028194"/>
    </source>
</evidence>
<dbReference type="Proteomes" id="UP000028194">
    <property type="component" value="Chromosome"/>
</dbReference>
<dbReference type="InterPro" id="IPR008930">
    <property type="entry name" value="Terpenoid_cyclase/PrenylTrfase"/>
</dbReference>
<evidence type="ECO:0000259" key="2">
    <source>
        <dbReference type="Pfam" id="PF06662"/>
    </source>
</evidence>
<name>A0A075MN01_9ARCH</name>
<dbReference type="eggNOG" id="arCOG07790">
    <property type="taxonomic scope" value="Archaea"/>
</dbReference>
<protein>
    <submittedName>
        <fullName evidence="3">D-glucuronyl C5-epimerase</fullName>
    </submittedName>
</protein>
<dbReference type="GO" id="GO:0047464">
    <property type="term" value="F:heparosan-N-sulfate-glucuronate 5-epimerase activity"/>
    <property type="evidence" value="ECO:0007669"/>
    <property type="project" value="InterPro"/>
</dbReference>
<feature type="domain" description="D-glucuronyl C5-epimerase C-terminal" evidence="2">
    <location>
        <begin position="85"/>
        <end position="265"/>
    </location>
</feature>
<keyword evidence="4" id="KW-1185">Reference proteome</keyword>
<dbReference type="GeneID" id="41596629"/>
<dbReference type="AlphaFoldDB" id="A0A075MN01"/>
<accession>A0A075MN01</accession>
<dbReference type="SUPFAM" id="SSF48239">
    <property type="entry name" value="Terpenoid cyclases/Protein prenyltransferases"/>
    <property type="match status" value="1"/>
</dbReference>
<feature type="region of interest" description="Disordered" evidence="1">
    <location>
        <begin position="1"/>
        <end position="21"/>
    </location>
</feature>